<name>A0A4R3NPM5_9HYPH</name>
<accession>A0A4R3NPM5</accession>
<dbReference type="OrthoDB" id="8114941at2"/>
<protein>
    <submittedName>
        <fullName evidence="1">Uncharacterized protein</fullName>
    </submittedName>
</protein>
<gene>
    <name evidence="1" type="ORF">EDC90_103346</name>
</gene>
<dbReference type="Proteomes" id="UP000295097">
    <property type="component" value="Unassembled WGS sequence"/>
</dbReference>
<reference evidence="1 2" key="1">
    <citation type="submission" date="2019-03" db="EMBL/GenBank/DDBJ databases">
        <title>Freshwater and sediment microbial communities from various areas in North America, analyzing microbe dynamics in response to fracking.</title>
        <authorList>
            <person name="Lamendella R."/>
        </authorList>
    </citation>
    <scope>NUCLEOTIDE SEQUENCE [LARGE SCALE GENOMIC DNA]</scope>
    <source>
        <strain evidence="1 2">175.2</strain>
    </source>
</reference>
<evidence type="ECO:0000313" key="1">
    <source>
        <dbReference type="EMBL" id="TCT34652.1"/>
    </source>
</evidence>
<evidence type="ECO:0000313" key="2">
    <source>
        <dbReference type="Proteomes" id="UP000295097"/>
    </source>
</evidence>
<organism evidence="1 2">
    <name type="scientific">Martelella mediterranea</name>
    <dbReference type="NCBI Taxonomy" id="293089"/>
    <lineage>
        <taxon>Bacteria</taxon>
        <taxon>Pseudomonadati</taxon>
        <taxon>Pseudomonadota</taxon>
        <taxon>Alphaproteobacteria</taxon>
        <taxon>Hyphomicrobiales</taxon>
        <taxon>Aurantimonadaceae</taxon>
        <taxon>Martelella</taxon>
    </lineage>
</organism>
<keyword evidence="2" id="KW-1185">Reference proteome</keyword>
<dbReference type="AlphaFoldDB" id="A0A4R3NPM5"/>
<comment type="caution">
    <text evidence="1">The sequence shown here is derived from an EMBL/GenBank/DDBJ whole genome shotgun (WGS) entry which is preliminary data.</text>
</comment>
<dbReference type="EMBL" id="SMAR01000033">
    <property type="protein sequence ID" value="TCT34652.1"/>
    <property type="molecule type" value="Genomic_DNA"/>
</dbReference>
<sequence length="606" mass="64223">MSMWLYEAEPFHPRTVAQGQSTLGEVFMSSFEAGKLTDNINSRSTAMTRAYDERIAAIRAATGETHVNPMKARPLRYRPGRDRQAFEAQQFSRTASGFNAWLGKMAEKYPDQAEVIRADQPVEDDAKALARNMDEEAARTIAAAKGPAKWAAMFGGRAAAMFNDPIQTGALVFGGGAGAAKTVAGRILTTAASEAVVNGVVQAGTEPFVQRWRKEAGLESGLGEAAKNVGFAALFGGVLGGGGRAFGEGLAAIGRSAEARAALRATAKDATTPEPLRRALSGDMDAAASVLQPMRANLPAETRGALDALEGERLFGNQKPPPARISYHDSVSAHALEAAQTQSPFAFEPDPVQVSRIADQLAPETAASARTPDTDMPIDEFLMRRGGVKDFKGEMAALGLDRTHKPFVGKLVKDTGDTLDNSRLAAAEAGYFNDLYGTPEKAAEQSTISDLLDKLDSASRTVTAQPIAEAERRAVETLVHDIVGYAGPSVDDGLIIRAANLANAENLDPAEALARTLEAPDAAAAGVEPSESADAMPFFDDDFGGGMDNPGQIDRALKLSDTDMGDIPDDMEIPFFDDEAPVTIAALNDELERIERAARVVEACPL</sequence>
<proteinExistence type="predicted"/>
<dbReference type="RefSeq" id="WP_132313700.1">
    <property type="nucleotide sequence ID" value="NZ_SMAR01000033.1"/>
</dbReference>